<proteinExistence type="predicted"/>
<evidence type="ECO:0000313" key="2">
    <source>
        <dbReference type="Proteomes" id="UP000549971"/>
    </source>
</evidence>
<evidence type="ECO:0000313" key="1">
    <source>
        <dbReference type="EMBL" id="MBB5839466.1"/>
    </source>
</evidence>
<name>A0A7W9JC80_9ACTN</name>
<keyword evidence="2" id="KW-1185">Reference proteome</keyword>
<accession>A0A7W9JC80</accession>
<dbReference type="Proteomes" id="UP000549971">
    <property type="component" value="Unassembled WGS sequence"/>
</dbReference>
<dbReference type="AlphaFoldDB" id="A0A7W9JC80"/>
<gene>
    <name evidence="1" type="ORF">HDA39_006200</name>
</gene>
<reference evidence="1 2" key="1">
    <citation type="submission" date="2020-08" db="EMBL/GenBank/DDBJ databases">
        <title>Sequencing the genomes of 1000 actinobacteria strains.</title>
        <authorList>
            <person name="Klenk H.-P."/>
        </authorList>
    </citation>
    <scope>NUCLEOTIDE SEQUENCE [LARGE SCALE GENOMIC DNA]</scope>
    <source>
        <strain evidence="1 2">DSM 28967</strain>
    </source>
</reference>
<sequence length="56" mass="6418">MTTRQELHRHRWRVASSHPVSEGLLTYQSCACGQWRVTSTPLHPVAHPDLARTRAK</sequence>
<dbReference type="RefSeq" id="WP_184801156.1">
    <property type="nucleotide sequence ID" value="NZ_JACHMY010000001.1"/>
</dbReference>
<dbReference type="EMBL" id="JACHMY010000001">
    <property type="protein sequence ID" value="MBB5839466.1"/>
    <property type="molecule type" value="Genomic_DNA"/>
</dbReference>
<protein>
    <submittedName>
        <fullName evidence="1">Uncharacterized protein</fullName>
    </submittedName>
</protein>
<comment type="caution">
    <text evidence="1">The sequence shown here is derived from an EMBL/GenBank/DDBJ whole genome shotgun (WGS) entry which is preliminary data.</text>
</comment>
<organism evidence="1 2">
    <name type="scientific">Kribbella italica</name>
    <dbReference type="NCBI Taxonomy" id="1540520"/>
    <lineage>
        <taxon>Bacteria</taxon>
        <taxon>Bacillati</taxon>
        <taxon>Actinomycetota</taxon>
        <taxon>Actinomycetes</taxon>
        <taxon>Propionibacteriales</taxon>
        <taxon>Kribbellaceae</taxon>
        <taxon>Kribbella</taxon>
    </lineage>
</organism>